<keyword evidence="2" id="KW-1185">Reference proteome</keyword>
<dbReference type="Proteomes" id="UP001177021">
    <property type="component" value="Unassembled WGS sequence"/>
</dbReference>
<organism evidence="1 2">
    <name type="scientific">Trifolium pratense</name>
    <name type="common">Red clover</name>
    <dbReference type="NCBI Taxonomy" id="57577"/>
    <lineage>
        <taxon>Eukaryota</taxon>
        <taxon>Viridiplantae</taxon>
        <taxon>Streptophyta</taxon>
        <taxon>Embryophyta</taxon>
        <taxon>Tracheophyta</taxon>
        <taxon>Spermatophyta</taxon>
        <taxon>Magnoliopsida</taxon>
        <taxon>eudicotyledons</taxon>
        <taxon>Gunneridae</taxon>
        <taxon>Pentapetalae</taxon>
        <taxon>rosids</taxon>
        <taxon>fabids</taxon>
        <taxon>Fabales</taxon>
        <taxon>Fabaceae</taxon>
        <taxon>Papilionoideae</taxon>
        <taxon>50 kb inversion clade</taxon>
        <taxon>NPAAA clade</taxon>
        <taxon>Hologalegina</taxon>
        <taxon>IRL clade</taxon>
        <taxon>Trifolieae</taxon>
        <taxon>Trifolium</taxon>
    </lineage>
</organism>
<evidence type="ECO:0000313" key="1">
    <source>
        <dbReference type="EMBL" id="CAJ2654020.1"/>
    </source>
</evidence>
<reference evidence="1" key="1">
    <citation type="submission" date="2023-10" db="EMBL/GenBank/DDBJ databases">
        <authorList>
            <person name="Rodriguez Cubillos JULIANA M."/>
            <person name="De Vega J."/>
        </authorList>
    </citation>
    <scope>NUCLEOTIDE SEQUENCE</scope>
</reference>
<gene>
    <name evidence="1" type="ORF">MILVUS5_LOCUS21256</name>
</gene>
<proteinExistence type="predicted"/>
<sequence length="1508" mass="172173">MVNSTGLCNLSRLMRRIRIEKMKLKRLQGTRVIKKISIRRGLCWSRAGMLLLEQQISNSSNNYSSSCRAGCSYEDENALQPDFTNIRKFRSSEVVEYMDIGDMDIVCPDCGAMIWYYERAKKDPGSNAVRVSFCCKKGKILIPYLEEPPPLIRSLFNGFHPKSSHFFGNIRSYNNMFSFTSLGGRVDTASNEGHGPPHFVIAGQNYHRIGSLLPKHGESPKFAQLYIYDTQNEVSNRLSHFSSLDSKKALDPLLVADILAVMDEHNLLVKCFRMVRDYLDADQSVSVSLRLFRDRQRDPRVYNVPRLDEVAALVVGDIGDDEDGRDIVVRKKNGYLKRIHETHAKYIPLQYPLLFPFGEDQYQEKIPLNRLTASTSKKKRIRVPMRAFIAFRLQERMNEDSIILRSRRLFQQFVVDLYSMIESQRLSWVRSNQEEIRSDFLAGIEEAVSRGDFVASSIGSRIVLPSSFTGGRRYMFNNCQDAMAICKKFGYPDLFLTFTCNPKWPEIQRHMAKSGNYSVYRPDITCRVFQMKLNLMMADFRKGQFFGRVVASMYTIEFQKRGLPHAHILLWLDPQDKLTTAAAIDSVICAELPDKKLFPKLYSTVTNFMIHGPCGNGFTESPCMKDHHRCSKFYPKKFVSHTSFDPSGYPIYRRRDSGHTVIKKEAILDNRSVVPYNPKLMMKYQAHVNIEYCNKSNCIKYLFKYINKGVDRVTATLHKSDDECVDEIQQYYDCRFLSPSESIWRIFAYKIHFRWPPVTRLTFHTEGNQRVVFNDSSNLEKVLKSNSEKGTMFLAWMAANRQYPQGRHLTYAQFPTLFTYDSDGRFWKPRKSGGSVGRLTYIPHGSRELFYLRLLLTAQVGCTSFEDLRTVNGHVHDSFREACADLRLLEDDQDFINAIVEVANIGSGYSIRKMFSCFLMSNSMSDPFNVWEQLWEILADGILYQKRRELNLPDFVMSHEDLKESCLIEIDNYLRANGKSLEDYECMPKLKEQNNGIFNNILLENEFNYDYDDMRILHNEHVGNLNSEQLFAYEDIYKAVDNGLGSMFFVDGYGGTGKTFLWKTLSYKLRSEGKIVVNVASSGIASILLPGGKTAHSQFGIPLVLTKESCCQIDKGSKKAQLLIMTSLIIWDEAPMINKWAFEAFERTLRDIMSEVDVKNKSLPFGGKTVVFGGDFRQILPVIPKGSRADIVHATINSSYLWRKCKVLRLTKNMRLQFSSNSVENEQLREFASWILDIGDGKIGITEDGESIVEIPQDILVKSSLNPIGDIVEAIYPNLLENIYVPDFFQHRAILAPTLDVVEEINDYVLALMPGDAKEYLSCDSISKGDDDVGVDLRWITTEFLNEIKCSGMPNHKLIIKVGAVIMLLRNIDVSSGLCNGTRLIVFYMGNIVIGAKIVTGTNIGDIVYISRMSLVPSDANVSISFRRRQFPFCVCFAMTINKSQGQTLSHVGLYLPRPVFTHGQLYVAVSRVKTRAGLKILIVGDDGLAKTSTVNVVYPEVFQRICR</sequence>
<comment type="caution">
    <text evidence="1">The sequence shown here is derived from an EMBL/GenBank/DDBJ whole genome shotgun (WGS) entry which is preliminary data.</text>
</comment>
<accession>A0ACB0KAW9</accession>
<evidence type="ECO:0000313" key="2">
    <source>
        <dbReference type="Proteomes" id="UP001177021"/>
    </source>
</evidence>
<name>A0ACB0KAW9_TRIPR</name>
<dbReference type="EMBL" id="CASHSV030000206">
    <property type="protein sequence ID" value="CAJ2654020.1"/>
    <property type="molecule type" value="Genomic_DNA"/>
</dbReference>
<protein>
    <submittedName>
        <fullName evidence="1">Uncharacterized protein</fullName>
    </submittedName>
</protein>